<keyword evidence="1" id="KW-0175">Coiled coil</keyword>
<dbReference type="SUPFAM" id="SSF47413">
    <property type="entry name" value="lambda repressor-like DNA-binding domains"/>
    <property type="match status" value="1"/>
</dbReference>
<evidence type="ECO:0000313" key="3">
    <source>
        <dbReference type="EMBL" id="PWA09532.1"/>
    </source>
</evidence>
<dbReference type="RefSeq" id="WP_116762181.1">
    <property type="nucleotide sequence ID" value="NZ_QCZH01000006.1"/>
</dbReference>
<gene>
    <name evidence="3" type="ORF">DB891_07570</name>
</gene>
<dbReference type="PROSITE" id="PS50943">
    <property type="entry name" value="HTH_CROC1"/>
    <property type="match status" value="1"/>
</dbReference>
<sequence length="117" mass="13852">MLLKIKEFRKLKKLSQQNLADKIDVSVRMFGEYEKQTTDIGLLKLQKIAEILEISIFELIELSDNEKQKVATPLQSNCDEKIKELEGRIEFYKEKIEFVERKLEDCETEKKRIKTIS</sequence>
<feature type="domain" description="HTH cro/C1-type" evidence="2">
    <location>
        <begin position="5"/>
        <end position="59"/>
    </location>
</feature>
<dbReference type="CDD" id="cd00093">
    <property type="entry name" value="HTH_XRE"/>
    <property type="match status" value="1"/>
</dbReference>
<dbReference type="EMBL" id="QCZH01000006">
    <property type="protein sequence ID" value="PWA09532.1"/>
    <property type="molecule type" value="Genomic_DNA"/>
</dbReference>
<protein>
    <recommendedName>
        <fullName evidence="2">HTH cro/C1-type domain-containing protein</fullName>
    </recommendedName>
</protein>
<dbReference type="InterPro" id="IPR001387">
    <property type="entry name" value="Cro/C1-type_HTH"/>
</dbReference>
<dbReference type="GO" id="GO:0003677">
    <property type="term" value="F:DNA binding"/>
    <property type="evidence" value="ECO:0007669"/>
    <property type="project" value="InterPro"/>
</dbReference>
<evidence type="ECO:0000259" key="2">
    <source>
        <dbReference type="PROSITE" id="PS50943"/>
    </source>
</evidence>
<evidence type="ECO:0000256" key="1">
    <source>
        <dbReference type="SAM" id="Coils"/>
    </source>
</evidence>
<organism evidence="3 4">
    <name type="scientific">Flavobacterium laiguense</name>
    <dbReference type="NCBI Taxonomy" id="2169409"/>
    <lineage>
        <taxon>Bacteria</taxon>
        <taxon>Pseudomonadati</taxon>
        <taxon>Bacteroidota</taxon>
        <taxon>Flavobacteriia</taxon>
        <taxon>Flavobacteriales</taxon>
        <taxon>Flavobacteriaceae</taxon>
        <taxon>Flavobacterium</taxon>
    </lineage>
</organism>
<name>A0A2U1JWN0_9FLAO</name>
<proteinExistence type="predicted"/>
<dbReference type="OrthoDB" id="3035529at2"/>
<reference evidence="3 4" key="1">
    <citation type="submission" date="2018-04" db="EMBL/GenBank/DDBJ databases">
        <title>Flavobacterium sp. nov., isolated from glacier ice.</title>
        <authorList>
            <person name="Liu Q."/>
            <person name="Xin Y.-H."/>
        </authorList>
    </citation>
    <scope>NUCLEOTIDE SEQUENCE [LARGE SCALE GENOMIC DNA]</scope>
    <source>
        <strain evidence="3 4">LB2P30</strain>
    </source>
</reference>
<dbReference type="Pfam" id="PF01381">
    <property type="entry name" value="HTH_3"/>
    <property type="match status" value="1"/>
</dbReference>
<dbReference type="InterPro" id="IPR010982">
    <property type="entry name" value="Lambda_DNA-bd_dom_sf"/>
</dbReference>
<dbReference type="Proteomes" id="UP000245618">
    <property type="component" value="Unassembled WGS sequence"/>
</dbReference>
<dbReference type="AlphaFoldDB" id="A0A2U1JWN0"/>
<feature type="coiled-coil region" evidence="1">
    <location>
        <begin position="75"/>
        <end position="116"/>
    </location>
</feature>
<dbReference type="SMART" id="SM00530">
    <property type="entry name" value="HTH_XRE"/>
    <property type="match status" value="1"/>
</dbReference>
<keyword evidence="4" id="KW-1185">Reference proteome</keyword>
<evidence type="ECO:0000313" key="4">
    <source>
        <dbReference type="Proteomes" id="UP000245618"/>
    </source>
</evidence>
<accession>A0A2U1JWN0</accession>
<comment type="caution">
    <text evidence="3">The sequence shown here is derived from an EMBL/GenBank/DDBJ whole genome shotgun (WGS) entry which is preliminary data.</text>
</comment>
<dbReference type="Gene3D" id="1.10.260.40">
    <property type="entry name" value="lambda repressor-like DNA-binding domains"/>
    <property type="match status" value="1"/>
</dbReference>